<dbReference type="EMBL" id="WRXO01000001">
    <property type="protein sequence ID" value="MVT39290.1"/>
    <property type="molecule type" value="Genomic_DNA"/>
</dbReference>
<evidence type="ECO:0000256" key="3">
    <source>
        <dbReference type="PIRSR" id="PIRSR607837-1"/>
    </source>
</evidence>
<name>A0A6N8J269_9BACT</name>
<evidence type="ECO:0000313" key="5">
    <source>
        <dbReference type="Proteomes" id="UP000468388"/>
    </source>
</evidence>
<organism evidence="4 5">
    <name type="scientific">Chitinophaga oryziterrae</name>
    <dbReference type="NCBI Taxonomy" id="1031224"/>
    <lineage>
        <taxon>Bacteria</taxon>
        <taxon>Pseudomonadati</taxon>
        <taxon>Bacteroidota</taxon>
        <taxon>Chitinophagia</taxon>
        <taxon>Chitinophagales</taxon>
        <taxon>Chitinophagaceae</taxon>
        <taxon>Chitinophaga</taxon>
    </lineage>
</organism>
<dbReference type="Pfam" id="PF05163">
    <property type="entry name" value="DinB"/>
    <property type="match status" value="1"/>
</dbReference>
<dbReference type="InterPro" id="IPR007837">
    <property type="entry name" value="DinB"/>
</dbReference>
<accession>A0A6N8J269</accession>
<feature type="binding site" evidence="3">
    <location>
        <position position="131"/>
    </location>
    <ligand>
        <name>a divalent metal cation</name>
        <dbReference type="ChEBI" id="CHEBI:60240"/>
    </ligand>
</feature>
<dbReference type="OrthoDB" id="9811413at2"/>
<dbReference type="InterPro" id="IPR034660">
    <property type="entry name" value="DinB/YfiT-like"/>
</dbReference>
<evidence type="ECO:0000256" key="2">
    <source>
        <dbReference type="ARBA" id="ARBA00022723"/>
    </source>
</evidence>
<sequence length="165" mass="19315">MKDILLSYAAYNIWANGKMIEVLKKLPESQLDHETGNSFGSLRKTAYHMWDAESLWYQRLHLTEQAVKPTDSFEGSFQDACHLWQEQSQLFLEWVKKATPLKLEHVVAYYDTRKQYGKSTVIEILMQVFNHATYHRGQLVTMLRQAGINKIPVTDYSEFAKNRKL</sequence>
<gene>
    <name evidence="4" type="ORF">GO495_01725</name>
</gene>
<dbReference type="RefSeq" id="WP_157297978.1">
    <property type="nucleotide sequence ID" value="NZ_BAAAZB010000005.1"/>
</dbReference>
<feature type="binding site" evidence="3">
    <location>
        <position position="48"/>
    </location>
    <ligand>
        <name>a divalent metal cation</name>
        <dbReference type="ChEBI" id="CHEBI:60240"/>
    </ligand>
</feature>
<reference evidence="4 5" key="1">
    <citation type="submission" date="2019-12" db="EMBL/GenBank/DDBJ databases">
        <title>The draft genomic sequence of strain Chitinophaga oryziterrae JCM 16595.</title>
        <authorList>
            <person name="Zhang X."/>
        </authorList>
    </citation>
    <scope>NUCLEOTIDE SEQUENCE [LARGE SCALE GENOMIC DNA]</scope>
    <source>
        <strain evidence="4 5">JCM 16595</strain>
    </source>
</reference>
<keyword evidence="5" id="KW-1185">Reference proteome</keyword>
<dbReference type="PANTHER" id="PTHR37302">
    <property type="entry name" value="SLR1116 PROTEIN"/>
    <property type="match status" value="1"/>
</dbReference>
<evidence type="ECO:0000256" key="1">
    <source>
        <dbReference type="ARBA" id="ARBA00008635"/>
    </source>
</evidence>
<dbReference type="GO" id="GO:0046872">
    <property type="term" value="F:metal ion binding"/>
    <property type="evidence" value="ECO:0007669"/>
    <property type="project" value="UniProtKB-KW"/>
</dbReference>
<comment type="similarity">
    <text evidence="1">Belongs to the DinB family.</text>
</comment>
<keyword evidence="2 3" id="KW-0479">Metal-binding</keyword>
<comment type="caution">
    <text evidence="4">The sequence shown here is derived from an EMBL/GenBank/DDBJ whole genome shotgun (WGS) entry which is preliminary data.</text>
</comment>
<dbReference type="Gene3D" id="1.20.120.450">
    <property type="entry name" value="dinb family like domain"/>
    <property type="match status" value="1"/>
</dbReference>
<dbReference type="SUPFAM" id="SSF109854">
    <property type="entry name" value="DinB/YfiT-like putative metalloenzymes"/>
    <property type="match status" value="1"/>
</dbReference>
<evidence type="ECO:0000313" key="4">
    <source>
        <dbReference type="EMBL" id="MVT39290.1"/>
    </source>
</evidence>
<dbReference type="PANTHER" id="PTHR37302:SF3">
    <property type="entry name" value="DAMAGE-INDUCIBLE PROTEIN DINB"/>
    <property type="match status" value="1"/>
</dbReference>
<dbReference type="Proteomes" id="UP000468388">
    <property type="component" value="Unassembled WGS sequence"/>
</dbReference>
<proteinExistence type="inferred from homology"/>
<protein>
    <submittedName>
        <fullName evidence="4">DNA polymerase</fullName>
    </submittedName>
</protein>
<dbReference type="AlphaFoldDB" id="A0A6N8J269"/>
<feature type="binding site" evidence="3">
    <location>
        <position position="135"/>
    </location>
    <ligand>
        <name>a divalent metal cation</name>
        <dbReference type="ChEBI" id="CHEBI:60240"/>
    </ligand>
</feature>